<sequence length="116" mass="13674">MEHLISSGLPKERTVYVDFEDPRLLGVEVKDLLTFLDVYYEMFPENTREECYFFLDEVQNVPGWERFVRFLLERNQRVIVSGSSSKLLSKEIATSLRGRSLSVRVYPFSFREILKA</sequence>
<gene>
    <name evidence="2" type="ORF">A3L04_07150</name>
</gene>
<dbReference type="RefSeq" id="WP_231963770.1">
    <property type="nucleotide sequence ID" value="NZ_CP015193.1"/>
</dbReference>
<evidence type="ECO:0000313" key="3">
    <source>
        <dbReference type="Proteomes" id="UP000250189"/>
    </source>
</evidence>
<feature type="domain" description="AAA" evidence="1">
    <location>
        <begin position="2"/>
        <end position="114"/>
    </location>
</feature>
<dbReference type="EMBL" id="CP015193">
    <property type="protein sequence ID" value="ASJ16864.1"/>
    <property type="molecule type" value="Genomic_DNA"/>
</dbReference>
<keyword evidence="3" id="KW-1185">Reference proteome</keyword>
<dbReference type="PANTHER" id="PTHR33295">
    <property type="entry name" value="ATPASE"/>
    <property type="match status" value="1"/>
</dbReference>
<dbReference type="InterPro" id="IPR041682">
    <property type="entry name" value="AAA_14"/>
</dbReference>
<dbReference type="PANTHER" id="PTHR33295:SF21">
    <property type="entry name" value="ATPASE, AAA SUPERFAMILY-RELATED"/>
    <property type="match status" value="1"/>
</dbReference>
<name>A0A2Z2N5P8_9EURY</name>
<dbReference type="Pfam" id="PF13173">
    <property type="entry name" value="AAA_14"/>
    <property type="match status" value="1"/>
</dbReference>
<evidence type="ECO:0000259" key="1">
    <source>
        <dbReference type="Pfam" id="PF13173"/>
    </source>
</evidence>
<protein>
    <recommendedName>
        <fullName evidence="1">AAA domain-containing protein</fullName>
    </recommendedName>
</protein>
<reference evidence="2 3" key="1">
    <citation type="submission" date="2016-04" db="EMBL/GenBank/DDBJ databases">
        <title>Complete genome sequence of Thermococcus chitonophagus type strain GC74.</title>
        <authorList>
            <person name="Oger P.M."/>
        </authorList>
    </citation>
    <scope>NUCLEOTIDE SEQUENCE [LARGE SCALE GENOMIC DNA]</scope>
    <source>
        <strain evidence="2 3">GC74</strain>
    </source>
</reference>
<proteinExistence type="predicted"/>
<dbReference type="AlphaFoldDB" id="A0A2Z2N5P8"/>
<dbReference type="GeneID" id="70784491"/>
<dbReference type="SUPFAM" id="SSF52540">
    <property type="entry name" value="P-loop containing nucleoside triphosphate hydrolases"/>
    <property type="match status" value="1"/>
</dbReference>
<dbReference type="Proteomes" id="UP000250189">
    <property type="component" value="Chromosome"/>
</dbReference>
<organism evidence="2 3">
    <name type="scientific">Thermococcus chitonophagus</name>
    <dbReference type="NCBI Taxonomy" id="54262"/>
    <lineage>
        <taxon>Archaea</taxon>
        <taxon>Methanobacteriati</taxon>
        <taxon>Methanobacteriota</taxon>
        <taxon>Thermococci</taxon>
        <taxon>Thermococcales</taxon>
        <taxon>Thermococcaceae</taxon>
        <taxon>Thermococcus</taxon>
    </lineage>
</organism>
<accession>A0A2Z2N5P8</accession>
<evidence type="ECO:0000313" key="2">
    <source>
        <dbReference type="EMBL" id="ASJ16864.1"/>
    </source>
</evidence>
<dbReference type="InterPro" id="IPR027417">
    <property type="entry name" value="P-loop_NTPase"/>
</dbReference>